<dbReference type="PATRIC" id="fig|1125717.3.peg.1603"/>
<gene>
    <name evidence="2" type="ORF">HMPREF1317_1093</name>
</gene>
<accession>J1H106</accession>
<organism evidence="2 3">
    <name type="scientific">Schaalia georgiae F0490</name>
    <dbReference type="NCBI Taxonomy" id="1125717"/>
    <lineage>
        <taxon>Bacteria</taxon>
        <taxon>Bacillati</taxon>
        <taxon>Actinomycetota</taxon>
        <taxon>Actinomycetes</taxon>
        <taxon>Actinomycetales</taxon>
        <taxon>Actinomycetaceae</taxon>
        <taxon>Schaalia</taxon>
    </lineage>
</organism>
<sequence length="42" mass="4671">MHNSFHGVNRPTYRRPRPRGGYAGSASPARLLGQWAADHTHS</sequence>
<evidence type="ECO:0000256" key="1">
    <source>
        <dbReference type="SAM" id="MobiDB-lite"/>
    </source>
</evidence>
<protein>
    <submittedName>
        <fullName evidence="2">Uncharacterized protein</fullName>
    </submittedName>
</protein>
<dbReference type="EMBL" id="AKFS01000257">
    <property type="protein sequence ID" value="EJF38898.1"/>
    <property type="molecule type" value="Genomic_DNA"/>
</dbReference>
<keyword evidence="3" id="KW-1185">Reference proteome</keyword>
<evidence type="ECO:0000313" key="3">
    <source>
        <dbReference type="Proteomes" id="UP000004578"/>
    </source>
</evidence>
<evidence type="ECO:0000313" key="2">
    <source>
        <dbReference type="EMBL" id="EJF38898.1"/>
    </source>
</evidence>
<feature type="region of interest" description="Disordered" evidence="1">
    <location>
        <begin position="1"/>
        <end position="27"/>
    </location>
</feature>
<comment type="caution">
    <text evidence="2">The sequence shown here is derived from an EMBL/GenBank/DDBJ whole genome shotgun (WGS) entry which is preliminary data.</text>
</comment>
<proteinExistence type="predicted"/>
<dbReference type="AlphaFoldDB" id="J1H106"/>
<name>J1H106_9ACTO</name>
<reference evidence="2 3" key="1">
    <citation type="submission" date="2012-05" db="EMBL/GenBank/DDBJ databases">
        <authorList>
            <person name="Harkins D.M."/>
            <person name="Madupu R."/>
            <person name="Durkin A.S."/>
            <person name="Torralba M."/>
            <person name="Methe B."/>
            <person name="Sutton G.G."/>
            <person name="Nelson K.E."/>
        </authorList>
    </citation>
    <scope>NUCLEOTIDE SEQUENCE [LARGE SCALE GENOMIC DNA]</scope>
    <source>
        <strain evidence="2 3">F0490</strain>
    </source>
</reference>
<dbReference type="Proteomes" id="UP000004578">
    <property type="component" value="Unassembled WGS sequence"/>
</dbReference>